<keyword evidence="4" id="KW-1185">Reference proteome</keyword>
<dbReference type="SUPFAM" id="SSF49785">
    <property type="entry name" value="Galactose-binding domain-like"/>
    <property type="match status" value="2"/>
</dbReference>
<organism evidence="3 4">
    <name type="scientific">Cohnella silvisoli</name>
    <dbReference type="NCBI Taxonomy" id="2873699"/>
    <lineage>
        <taxon>Bacteria</taxon>
        <taxon>Bacillati</taxon>
        <taxon>Bacillota</taxon>
        <taxon>Bacilli</taxon>
        <taxon>Bacillales</taxon>
        <taxon>Paenibacillaceae</taxon>
        <taxon>Cohnella</taxon>
    </lineage>
</organism>
<evidence type="ECO:0000313" key="4">
    <source>
        <dbReference type="Proteomes" id="UP001493487"/>
    </source>
</evidence>
<accession>A0ABV1KR92</accession>
<dbReference type="InterPro" id="IPR008979">
    <property type="entry name" value="Galactose-bd-like_sf"/>
</dbReference>
<dbReference type="PROSITE" id="PS50022">
    <property type="entry name" value="FA58C_3"/>
    <property type="match status" value="1"/>
</dbReference>
<dbReference type="Proteomes" id="UP001493487">
    <property type="component" value="Unassembled WGS sequence"/>
</dbReference>
<dbReference type="InterPro" id="IPR013783">
    <property type="entry name" value="Ig-like_fold"/>
</dbReference>
<dbReference type="Gene3D" id="2.115.10.20">
    <property type="entry name" value="Glycosyl hydrolase domain, family 43"/>
    <property type="match status" value="1"/>
</dbReference>
<name>A0ABV1KR92_9BACL</name>
<feature type="signal peptide" evidence="1">
    <location>
        <begin position="1"/>
        <end position="26"/>
    </location>
</feature>
<keyword evidence="1" id="KW-0732">Signal</keyword>
<comment type="caution">
    <text evidence="3">The sequence shown here is derived from an EMBL/GenBank/DDBJ whole genome shotgun (WGS) entry which is preliminary data.</text>
</comment>
<dbReference type="RefSeq" id="WP_232184689.1">
    <property type="nucleotide sequence ID" value="NZ_JAIOAP010000003.1"/>
</dbReference>
<feature type="domain" description="F5/8 type C" evidence="2">
    <location>
        <begin position="606"/>
        <end position="754"/>
    </location>
</feature>
<dbReference type="InterPro" id="IPR023296">
    <property type="entry name" value="Glyco_hydro_beta-prop_sf"/>
</dbReference>
<dbReference type="Gene3D" id="2.60.120.260">
    <property type="entry name" value="Galactose-binding domain-like"/>
    <property type="match status" value="2"/>
</dbReference>
<dbReference type="Pfam" id="PF00754">
    <property type="entry name" value="F5_F8_type_C"/>
    <property type="match status" value="1"/>
</dbReference>
<evidence type="ECO:0000256" key="1">
    <source>
        <dbReference type="SAM" id="SignalP"/>
    </source>
</evidence>
<feature type="chain" id="PRO_5046710611" evidence="1">
    <location>
        <begin position="27"/>
        <end position="908"/>
    </location>
</feature>
<dbReference type="InterPro" id="IPR000421">
    <property type="entry name" value="FA58C"/>
</dbReference>
<dbReference type="SUPFAM" id="SSF75005">
    <property type="entry name" value="Arabinanase/levansucrase/invertase"/>
    <property type="match status" value="1"/>
</dbReference>
<evidence type="ECO:0000259" key="2">
    <source>
        <dbReference type="PROSITE" id="PS50022"/>
    </source>
</evidence>
<protein>
    <submittedName>
        <fullName evidence="3">Discoidin domain-containing protein</fullName>
    </submittedName>
</protein>
<dbReference type="EMBL" id="JASKHM010000004">
    <property type="protein sequence ID" value="MEQ4482571.1"/>
    <property type="molecule type" value="Genomic_DNA"/>
</dbReference>
<dbReference type="Gene3D" id="2.60.40.10">
    <property type="entry name" value="Immunoglobulins"/>
    <property type="match status" value="1"/>
</dbReference>
<gene>
    <name evidence="3" type="ORF">QJS35_09210</name>
</gene>
<evidence type="ECO:0000313" key="3">
    <source>
        <dbReference type="EMBL" id="MEQ4482571.1"/>
    </source>
</evidence>
<proteinExistence type="predicted"/>
<sequence length="908" mass="98530">MSTRLAMRFIFLTFLLVLLAGQSAFASYTFTSDGIIIARDDGSGFSYDYAPSVIVDGTTTKIWWCGRGLNGGDSIFYSSKVGSGSFSTPQIVLSPTAAWETTHTCDPSVIKGNWTVGSSGYTYAMYYGAAAEVNVGITSTKIGVAFSNDGVTWTKYAGNPILTNPDSNYDYGVGMMSAYSTGGSNVTLAYYDHRKNSATIVRTSTDGVAFSNPYRLPFSGLDTTGDLAYSSTENKWYLTTKNQEADNIDGVERSDREMHVFRTNGSSLYNNDWSYIGHIGQSLTGYYKNHNPGWYRDVSGNLHEASGSRFIGFGAQTANWGTTDPNSWDLARVTMSGTPDSVSSPGSFQLSSPSNGSLALDPQNVTFNWQSSSNANNYILTVSESSSLSQYDSGISTPIVTSIHATSYRAIQTSFNTWNYGMVLEPDKTYYWTVKAVNSQGDVVASNGPYSFTTRKNLNWDFNGINHQKWFWQNGVTPTSVGAGRAIFDLTGTDNLISNGRTYGPISLDLSAKDKVIVRMKNKSSANTLRVHYALMDDSYCGDNNAGCYRYKDFKIVPSDTVYREYVLDMSGSTGWNTSGKRLALVKLNFNGTGVVELDNIMIAGSDFARTNIDDRVLRFGASASSHFDTANFPVSNIMDNHSGSMWVSAGHPGENYTESVVLDTGKSDKITKIIFTPRSDGLAVPKDFNVYVSDNQSSWGTAVVSVTNNPAGTTEQVFTLGTPKAGRYVKFEATKLRTDGSSTYFLQIPELHADRDITNLATVPNADFESEVVNWSKWASNGDPTILFTGTRNITGVAAVNGSQNYATVFDAVGTAGRLYRTISGLQAGATYKITVWAQASGRNAKLEVKNYGGADVSATTTSSTWVPISVNVTLGGANTSLEIHLYGEAGSAWSYANFDNLEIFKT</sequence>
<reference evidence="3 4" key="1">
    <citation type="journal article" date="2023" name="Genome Announc.">
        <title>Pan-Genome Analyses of the Genus Cohnella and Proposal of the Novel Species Cohnella silvisoli sp. nov., Isolated from Forest Soil.</title>
        <authorList>
            <person name="Wang C."/>
            <person name="Mao L."/>
            <person name="Bao G."/>
            <person name="Zhu H."/>
        </authorList>
    </citation>
    <scope>NUCLEOTIDE SEQUENCE [LARGE SCALE GENOMIC DNA]</scope>
    <source>
        <strain evidence="3 4">NL03-T5-1</strain>
    </source>
</reference>